<organism evidence="3 4">
    <name type="scientific">Kitasatospora cystarginea</name>
    <dbReference type="NCBI Taxonomy" id="58350"/>
    <lineage>
        <taxon>Bacteria</taxon>
        <taxon>Bacillati</taxon>
        <taxon>Actinomycetota</taxon>
        <taxon>Actinomycetes</taxon>
        <taxon>Kitasatosporales</taxon>
        <taxon>Streptomycetaceae</taxon>
        <taxon>Kitasatospora</taxon>
    </lineage>
</organism>
<protein>
    <recommendedName>
        <fullName evidence="2">Bacterial transcriptional activator domain-containing protein</fullName>
    </recommendedName>
</protein>
<gene>
    <name evidence="3" type="ORF">GCM10010430_05110</name>
</gene>
<dbReference type="PANTHER" id="PTHR35807">
    <property type="entry name" value="TRANSCRIPTIONAL REGULATOR REDD-RELATED"/>
    <property type="match status" value="1"/>
</dbReference>
<evidence type="ECO:0000256" key="1">
    <source>
        <dbReference type="ARBA" id="ARBA00023012"/>
    </source>
</evidence>
<sequence>MDRGYQGARGAAEVRARLPVTAPGGTRSPVRLELLGGFALLVDQQPVSVPAGSERVLAFVALRRCRVPVPRRLIAGTLWPDAAEHCAYANLRAALCRLGGEGRRALEISPTEVGLAAETTVDLHRARSLARRALDDAPAPAYDLGLAAVADLSADLLPGWYEDWLLSEAEEWRQLRLHALEILAERFTTARRHGEAVAAAHAAVLADPLRESSRACLIRAHLAEGNPSEAMRDLRHYEQLLRRELGLRPTPWLNRLVAHAVAPPSHPGHAGRAEWE</sequence>
<dbReference type="InterPro" id="IPR005158">
    <property type="entry name" value="BTAD"/>
</dbReference>
<accession>A0ABP5QB69</accession>
<name>A0ABP5QB69_9ACTN</name>
<dbReference type="EMBL" id="BAAATR010000002">
    <property type="protein sequence ID" value="GAA2228407.1"/>
    <property type="molecule type" value="Genomic_DNA"/>
</dbReference>
<evidence type="ECO:0000313" key="4">
    <source>
        <dbReference type="Proteomes" id="UP001500305"/>
    </source>
</evidence>
<keyword evidence="1" id="KW-0902">Two-component regulatory system</keyword>
<keyword evidence="4" id="KW-1185">Reference proteome</keyword>
<proteinExistence type="predicted"/>
<dbReference type="RefSeq" id="WP_344634514.1">
    <property type="nucleotide sequence ID" value="NZ_BAAATR010000002.1"/>
</dbReference>
<reference evidence="4" key="1">
    <citation type="journal article" date="2019" name="Int. J. Syst. Evol. Microbiol.">
        <title>The Global Catalogue of Microorganisms (GCM) 10K type strain sequencing project: providing services to taxonomists for standard genome sequencing and annotation.</title>
        <authorList>
            <consortium name="The Broad Institute Genomics Platform"/>
            <consortium name="The Broad Institute Genome Sequencing Center for Infectious Disease"/>
            <person name="Wu L."/>
            <person name="Ma J."/>
        </authorList>
    </citation>
    <scope>NUCLEOTIDE SEQUENCE [LARGE SCALE GENOMIC DNA]</scope>
    <source>
        <strain evidence="4">JCM 7356</strain>
    </source>
</reference>
<comment type="caution">
    <text evidence="3">The sequence shown here is derived from an EMBL/GenBank/DDBJ whole genome shotgun (WGS) entry which is preliminary data.</text>
</comment>
<dbReference type="Gene3D" id="1.25.40.10">
    <property type="entry name" value="Tetratricopeptide repeat domain"/>
    <property type="match status" value="1"/>
</dbReference>
<dbReference type="InterPro" id="IPR011990">
    <property type="entry name" value="TPR-like_helical_dom_sf"/>
</dbReference>
<evidence type="ECO:0000259" key="2">
    <source>
        <dbReference type="SMART" id="SM01043"/>
    </source>
</evidence>
<dbReference type="Pfam" id="PF03704">
    <property type="entry name" value="BTAD"/>
    <property type="match status" value="1"/>
</dbReference>
<dbReference type="InterPro" id="IPR036388">
    <property type="entry name" value="WH-like_DNA-bd_sf"/>
</dbReference>
<dbReference type="InterPro" id="IPR051677">
    <property type="entry name" value="AfsR-DnrI-RedD_regulator"/>
</dbReference>
<dbReference type="SUPFAM" id="SSF48452">
    <property type="entry name" value="TPR-like"/>
    <property type="match status" value="1"/>
</dbReference>
<dbReference type="Proteomes" id="UP001500305">
    <property type="component" value="Unassembled WGS sequence"/>
</dbReference>
<dbReference type="Gene3D" id="1.10.10.10">
    <property type="entry name" value="Winged helix-like DNA-binding domain superfamily/Winged helix DNA-binding domain"/>
    <property type="match status" value="1"/>
</dbReference>
<dbReference type="SMART" id="SM01043">
    <property type="entry name" value="BTAD"/>
    <property type="match status" value="1"/>
</dbReference>
<feature type="domain" description="Bacterial transcriptional activator" evidence="2">
    <location>
        <begin position="121"/>
        <end position="261"/>
    </location>
</feature>
<evidence type="ECO:0000313" key="3">
    <source>
        <dbReference type="EMBL" id="GAA2228407.1"/>
    </source>
</evidence>